<dbReference type="AlphaFoldDB" id="F4XN95"/>
<evidence type="ECO:0000313" key="2">
    <source>
        <dbReference type="Proteomes" id="UP000003959"/>
    </source>
</evidence>
<accession>F4XN95</accession>
<gene>
    <name evidence="1" type="ORF">LYNGBM3L_23700</name>
</gene>
<name>F4XN95_9CYAN</name>
<dbReference type="Proteomes" id="UP000003959">
    <property type="component" value="Unassembled WGS sequence"/>
</dbReference>
<proteinExistence type="predicted"/>
<protein>
    <submittedName>
        <fullName evidence="1">Uncharacterized protein</fullName>
    </submittedName>
</protein>
<dbReference type="EMBL" id="GL890840">
    <property type="protein sequence ID" value="EGJ34154.1"/>
    <property type="molecule type" value="Genomic_DNA"/>
</dbReference>
<keyword evidence="2" id="KW-1185">Reference proteome</keyword>
<dbReference type="HOGENOM" id="CLU_2826423_0_0_3"/>
<organism evidence="1 2">
    <name type="scientific">Moorena producens 3L</name>
    <dbReference type="NCBI Taxonomy" id="489825"/>
    <lineage>
        <taxon>Bacteria</taxon>
        <taxon>Bacillati</taxon>
        <taxon>Cyanobacteriota</taxon>
        <taxon>Cyanophyceae</taxon>
        <taxon>Coleofasciculales</taxon>
        <taxon>Coleofasciculaceae</taxon>
        <taxon>Moorena</taxon>
    </lineage>
</organism>
<sequence length="66" mass="7193">MKTPWLKLLFFKLFVGFLTVCLVFGTGTPVKASPTVNSCPEGMTFIPGVADYGYGFAPLAPQFWGE</sequence>
<dbReference type="RefSeq" id="WP_008181301.1">
    <property type="nucleotide sequence ID" value="NZ_GL890840.1"/>
</dbReference>
<reference evidence="2" key="1">
    <citation type="journal article" date="2011" name="Proc. Natl. Acad. Sci. U.S.A.">
        <title>Genomic insights into the physiology and ecology of the marine filamentous cyanobacterium Lyngbya majuscula.</title>
        <authorList>
            <person name="Jones A.C."/>
            <person name="Monroe E.A."/>
            <person name="Podell S."/>
            <person name="Hess W.R."/>
            <person name="Klages S."/>
            <person name="Esquenazi E."/>
            <person name="Niessen S."/>
            <person name="Hoover H."/>
            <person name="Rothmann M."/>
            <person name="Lasken R.S."/>
            <person name="Yates J.R.III."/>
            <person name="Reinhardt R."/>
            <person name="Kube M."/>
            <person name="Burkart M.D."/>
            <person name="Allen E.E."/>
            <person name="Dorrestein P.C."/>
            <person name="Gerwick W.H."/>
            <person name="Gerwick L."/>
        </authorList>
    </citation>
    <scope>NUCLEOTIDE SEQUENCE [LARGE SCALE GENOMIC DNA]</scope>
    <source>
        <strain evidence="2">3L</strain>
    </source>
</reference>
<evidence type="ECO:0000313" key="1">
    <source>
        <dbReference type="EMBL" id="EGJ34154.1"/>
    </source>
</evidence>